<evidence type="ECO:0000313" key="19">
    <source>
        <dbReference type="EMBL" id="QDT30276.1"/>
    </source>
</evidence>
<evidence type="ECO:0000256" key="1">
    <source>
        <dbReference type="ARBA" id="ARBA00022448"/>
    </source>
</evidence>
<dbReference type="Pfam" id="PF04205">
    <property type="entry name" value="FMN_bind"/>
    <property type="match status" value="1"/>
</dbReference>
<evidence type="ECO:0000256" key="2">
    <source>
        <dbReference type="ARBA" id="ARBA00022475"/>
    </source>
</evidence>
<evidence type="ECO:0000313" key="21">
    <source>
        <dbReference type="Proteomes" id="UP000315647"/>
    </source>
</evidence>
<accession>A0A518AF46</accession>
<gene>
    <name evidence="16 20" type="primary">nqrC</name>
    <name evidence="19" type="ORF">Enr10x_56410</name>
    <name evidence="20" type="ORF">Pan153_59070</name>
</gene>
<evidence type="ECO:0000256" key="5">
    <source>
        <dbReference type="ARBA" id="ARBA00022630"/>
    </source>
</evidence>
<dbReference type="EC" id="7.2.1.1" evidence="16 17"/>
<feature type="domain" description="FMN-binding" evidence="18">
    <location>
        <begin position="151"/>
        <end position="252"/>
    </location>
</feature>
<evidence type="ECO:0000256" key="10">
    <source>
        <dbReference type="ARBA" id="ARBA00023027"/>
    </source>
</evidence>
<dbReference type="GO" id="GO:0016655">
    <property type="term" value="F:oxidoreductase activity, acting on NAD(P)H, quinone or similar compound as acceptor"/>
    <property type="evidence" value="ECO:0007669"/>
    <property type="project" value="UniProtKB-UniRule"/>
</dbReference>
<evidence type="ECO:0000256" key="11">
    <source>
        <dbReference type="ARBA" id="ARBA00023053"/>
    </source>
</evidence>
<evidence type="ECO:0000256" key="15">
    <source>
        <dbReference type="ARBA" id="ARBA00023201"/>
    </source>
</evidence>
<dbReference type="Proteomes" id="UP000315647">
    <property type="component" value="Chromosome"/>
</dbReference>
<keyword evidence="6 16" id="KW-0288">FMN</keyword>
<feature type="modified residue" description="FMN phosphoryl threonine" evidence="16">
    <location>
        <position position="235"/>
    </location>
</feature>
<protein>
    <recommendedName>
        <fullName evidence="16 17">Na(+)-translocating NADH-quinone reductase subunit C</fullName>
        <shortName evidence="16 17">Na(+)-NQR subunit C</shortName>
        <shortName evidence="16 17">Na(+)-translocating NQR subunit C</shortName>
        <ecNumber evidence="16 17">7.2.1.1</ecNumber>
    </recommendedName>
    <alternativeName>
        <fullName evidence="16 17">NQR complex subunit C</fullName>
    </alternativeName>
    <alternativeName>
        <fullName evidence="16 17">NQR-1 subunit C</fullName>
    </alternativeName>
</protein>
<evidence type="ECO:0000256" key="8">
    <source>
        <dbReference type="ARBA" id="ARBA00022967"/>
    </source>
</evidence>
<dbReference type="NCBIfam" id="NF003749">
    <property type="entry name" value="PRK05346.1-5"/>
    <property type="match status" value="1"/>
</dbReference>
<sequence>MSRDSIGFTFLVSATLCVVCSILVSGAAVGLRSKQELNKEIERKKNILSVAGLLKPGEGNENVMSIYDKQVEGIIVDLNTGKVVTDDKELFPDPAQYDQKAAIDNPKLSTAIESSKDIAGIKRRENYSWVYLIHDDSGKLTQYVLPVRGKGLWSTMWGFLALETDLNTVEGLTFYEQGETPGLGGEVDNPKWKAQWKGKEVYTNDFQPDIQVIKGTVNPESKDAIHEVDGLSGATITSRGVTHLLEFWLGDLGFKPYLERVREKEGK</sequence>
<dbReference type="OrthoDB" id="9794010at2"/>
<dbReference type="InterPro" id="IPR010204">
    <property type="entry name" value="NqrC"/>
</dbReference>
<dbReference type="PANTHER" id="PTHR37838:SF1">
    <property type="entry name" value="NA(+)-TRANSLOCATING NADH-QUINONE REDUCTASE SUBUNIT C"/>
    <property type="match status" value="1"/>
</dbReference>
<keyword evidence="13 16" id="KW-0830">Ubiquinone</keyword>
<keyword evidence="9 16" id="KW-1133">Transmembrane helix</keyword>
<evidence type="ECO:0000256" key="14">
    <source>
        <dbReference type="ARBA" id="ARBA00023136"/>
    </source>
</evidence>
<dbReference type="PANTHER" id="PTHR37838">
    <property type="entry name" value="NA(+)-TRANSLOCATING NADH-QUINONE REDUCTASE SUBUNIT C"/>
    <property type="match status" value="1"/>
</dbReference>
<dbReference type="GO" id="GO:0006814">
    <property type="term" value="P:sodium ion transport"/>
    <property type="evidence" value="ECO:0007669"/>
    <property type="project" value="UniProtKB-UniRule"/>
</dbReference>
<evidence type="ECO:0000256" key="4">
    <source>
        <dbReference type="ARBA" id="ARBA00022553"/>
    </source>
</evidence>
<comment type="caution">
    <text evidence="16">Lacks conserved residue(s) required for the propagation of feature annotation.</text>
</comment>
<keyword evidence="3" id="KW-0997">Cell inner membrane</keyword>
<comment type="similarity">
    <text evidence="16 17">Belongs to the NqrC family.</text>
</comment>
<keyword evidence="10 16" id="KW-0520">NAD</keyword>
<dbReference type="EMBL" id="CP037421">
    <property type="protein sequence ID" value="QDT30276.1"/>
    <property type="molecule type" value="Genomic_DNA"/>
</dbReference>
<dbReference type="AlphaFoldDB" id="A0A518FYA2"/>
<evidence type="ECO:0000256" key="7">
    <source>
        <dbReference type="ARBA" id="ARBA00022692"/>
    </source>
</evidence>
<organism evidence="20 22">
    <name type="scientific">Gimesia panareensis</name>
    <dbReference type="NCBI Taxonomy" id="2527978"/>
    <lineage>
        <taxon>Bacteria</taxon>
        <taxon>Pseudomonadati</taxon>
        <taxon>Planctomycetota</taxon>
        <taxon>Planctomycetia</taxon>
        <taxon>Planctomycetales</taxon>
        <taxon>Planctomycetaceae</taxon>
        <taxon>Gimesia</taxon>
    </lineage>
</organism>
<keyword evidence="11 16" id="KW-0915">Sodium</keyword>
<name>A0A518FYA2_9PLAN</name>
<evidence type="ECO:0000256" key="16">
    <source>
        <dbReference type="HAMAP-Rule" id="MF_00427"/>
    </source>
</evidence>
<keyword evidence="12 16" id="KW-0406">Ion transport</keyword>
<comment type="subunit">
    <text evidence="16 17">Composed of six subunits; NqrA, NqrB, NqrC, NqrD, NqrE and NqrF.</text>
</comment>
<evidence type="ECO:0000256" key="12">
    <source>
        <dbReference type="ARBA" id="ARBA00023065"/>
    </source>
</evidence>
<keyword evidence="14 16" id="KW-0472">Membrane</keyword>
<dbReference type="PIRSF" id="PIRSF009437">
    <property type="entry name" value="NQR-1_subunit_C"/>
    <property type="match status" value="1"/>
</dbReference>
<dbReference type="InterPro" id="IPR007329">
    <property type="entry name" value="FMN-bd"/>
</dbReference>
<comment type="subcellular location">
    <subcellularLocation>
        <location evidence="16">Cell membrane</location>
        <topology evidence="16">Single-pass membrane protein</topology>
    </subcellularLocation>
</comment>
<dbReference type="EMBL" id="CP036317">
    <property type="protein sequence ID" value="QDV21220.1"/>
    <property type="molecule type" value="Genomic_DNA"/>
</dbReference>
<accession>A0A518FYA2</accession>
<dbReference type="NCBIfam" id="TIGR01938">
    <property type="entry name" value="nqrC"/>
    <property type="match status" value="1"/>
</dbReference>
<dbReference type="GO" id="GO:0005886">
    <property type="term" value="C:plasma membrane"/>
    <property type="evidence" value="ECO:0007669"/>
    <property type="project" value="UniProtKB-SubCell"/>
</dbReference>
<evidence type="ECO:0000256" key="9">
    <source>
        <dbReference type="ARBA" id="ARBA00022989"/>
    </source>
</evidence>
<comment type="catalytic activity">
    <reaction evidence="16 17">
        <text>a ubiquinone + n Na(+)(in) + NADH + H(+) = a ubiquinol + n Na(+)(out) + NAD(+)</text>
        <dbReference type="Rhea" id="RHEA:47748"/>
        <dbReference type="Rhea" id="RHEA-COMP:9565"/>
        <dbReference type="Rhea" id="RHEA-COMP:9566"/>
        <dbReference type="ChEBI" id="CHEBI:15378"/>
        <dbReference type="ChEBI" id="CHEBI:16389"/>
        <dbReference type="ChEBI" id="CHEBI:17976"/>
        <dbReference type="ChEBI" id="CHEBI:29101"/>
        <dbReference type="ChEBI" id="CHEBI:57540"/>
        <dbReference type="ChEBI" id="CHEBI:57945"/>
        <dbReference type="EC" id="7.2.1.1"/>
    </reaction>
</comment>
<dbReference type="GO" id="GO:0010181">
    <property type="term" value="F:FMN binding"/>
    <property type="evidence" value="ECO:0007669"/>
    <property type="project" value="UniProtKB-UniRule"/>
</dbReference>
<keyword evidence="8 16" id="KW-1278">Translocase</keyword>
<keyword evidence="20" id="KW-0560">Oxidoreductase</keyword>
<comment type="function">
    <text evidence="16">NQR complex catalyzes the reduction of ubiquinone-1 to ubiquinol by two successive reactions, coupled with the transport of Na(+) ions from the cytoplasm to the periplasm. NqrA to NqrE are probably involved in the second step, the conversion of ubisemiquinone to ubiquinol.</text>
</comment>
<dbReference type="HAMAP" id="MF_00427">
    <property type="entry name" value="NqrC"/>
    <property type="match status" value="1"/>
</dbReference>
<keyword evidence="5 16" id="KW-0285">Flavoprotein</keyword>
<evidence type="ECO:0000313" key="22">
    <source>
        <dbReference type="Proteomes" id="UP000320839"/>
    </source>
</evidence>
<evidence type="ECO:0000259" key="18">
    <source>
        <dbReference type="SMART" id="SM00900"/>
    </source>
</evidence>
<keyword evidence="2 16" id="KW-1003">Cell membrane</keyword>
<reference evidence="20 22" key="1">
    <citation type="submission" date="2019-02" db="EMBL/GenBank/DDBJ databases">
        <title>Deep-cultivation of Planctomycetes and their phenomic and genomic characterization uncovers novel biology.</title>
        <authorList>
            <person name="Wiegand S."/>
            <person name="Jogler M."/>
            <person name="Boedeker C."/>
            <person name="Pinto D."/>
            <person name="Vollmers J."/>
            <person name="Rivas-Marin E."/>
            <person name="Kohn T."/>
            <person name="Peeters S.H."/>
            <person name="Heuer A."/>
            <person name="Rast P."/>
            <person name="Oberbeckmann S."/>
            <person name="Bunk B."/>
            <person name="Jeske O."/>
            <person name="Meyerdierks A."/>
            <person name="Storesund J.E."/>
            <person name="Kallscheuer N."/>
            <person name="Luecker S."/>
            <person name="Lage O.M."/>
            <person name="Pohl T."/>
            <person name="Merkel B.J."/>
            <person name="Hornburger P."/>
            <person name="Mueller R.-W."/>
            <person name="Bruemmer F."/>
            <person name="Labrenz M."/>
            <person name="Spormann A.M."/>
            <person name="Op den Camp H."/>
            <person name="Overmann J."/>
            <person name="Amann R."/>
            <person name="Jetten M.S.M."/>
            <person name="Mascher T."/>
            <person name="Medema M.H."/>
            <person name="Devos D.P."/>
            <person name="Kaster A.-K."/>
            <person name="Ovreas L."/>
            <person name="Rohde M."/>
            <person name="Galperin M.Y."/>
            <person name="Jogler C."/>
        </authorList>
    </citation>
    <scope>NUCLEOTIDE SEQUENCE [LARGE SCALE GENOMIC DNA]</scope>
    <source>
        <strain evidence="19 21">Enr10</strain>
        <strain evidence="20 22">Pan153</strain>
    </source>
</reference>
<keyword evidence="4 16" id="KW-0597">Phosphoprotein</keyword>
<evidence type="ECO:0000313" key="20">
    <source>
        <dbReference type="EMBL" id="QDV21220.1"/>
    </source>
</evidence>
<evidence type="ECO:0000256" key="17">
    <source>
        <dbReference type="PIRNR" id="PIRNR009437"/>
    </source>
</evidence>
<dbReference type="SMART" id="SM00900">
    <property type="entry name" value="FMN_bind"/>
    <property type="match status" value="1"/>
</dbReference>
<accession>A0A517QF54</accession>
<keyword evidence="15 16" id="KW-0739">Sodium transport</keyword>
<evidence type="ECO:0000256" key="3">
    <source>
        <dbReference type="ARBA" id="ARBA00022519"/>
    </source>
</evidence>
<comment type="cofactor">
    <cofactor evidence="16 17">
        <name>FMN</name>
        <dbReference type="ChEBI" id="CHEBI:58210"/>
    </cofactor>
</comment>
<proteinExistence type="inferred from homology"/>
<keyword evidence="7 16" id="KW-0812">Transmembrane</keyword>
<dbReference type="Proteomes" id="UP000320839">
    <property type="component" value="Chromosome"/>
</dbReference>
<feature type="transmembrane region" description="Helical" evidence="16">
    <location>
        <begin position="6"/>
        <end position="31"/>
    </location>
</feature>
<evidence type="ECO:0000256" key="6">
    <source>
        <dbReference type="ARBA" id="ARBA00022643"/>
    </source>
</evidence>
<evidence type="ECO:0000256" key="13">
    <source>
        <dbReference type="ARBA" id="ARBA00023075"/>
    </source>
</evidence>
<keyword evidence="1 16" id="KW-0813">Transport</keyword>
<keyword evidence="21" id="KW-1185">Reference proteome</keyword>
<dbReference type="RefSeq" id="WP_145114957.1">
    <property type="nucleotide sequence ID" value="NZ_CP036277.1"/>
</dbReference>